<proteinExistence type="predicted"/>
<name>A0A915J3L8_ROMCU</name>
<sequence length="106" mass="12244">MKIKRDQLSKISQQGMTKRRNPHADGRHGLKGLLYLPFSTELNGTDCQEIETKIPRPTEYLIITDESTEEKSEYTNQLIYQENFIICKILKPVIYSLTLMNLAGKI</sequence>
<dbReference type="AlphaFoldDB" id="A0A915J3L8"/>
<evidence type="ECO:0000313" key="3">
    <source>
        <dbReference type="WBParaSite" id="nRc.2.0.1.t20724-RA"/>
    </source>
</evidence>
<feature type="region of interest" description="Disordered" evidence="1">
    <location>
        <begin position="1"/>
        <end position="28"/>
    </location>
</feature>
<keyword evidence="2" id="KW-1185">Reference proteome</keyword>
<accession>A0A915J3L8</accession>
<dbReference type="Proteomes" id="UP000887565">
    <property type="component" value="Unplaced"/>
</dbReference>
<reference evidence="3" key="1">
    <citation type="submission" date="2022-11" db="UniProtKB">
        <authorList>
            <consortium name="WormBaseParasite"/>
        </authorList>
    </citation>
    <scope>IDENTIFICATION</scope>
</reference>
<evidence type="ECO:0000256" key="1">
    <source>
        <dbReference type="SAM" id="MobiDB-lite"/>
    </source>
</evidence>
<dbReference type="WBParaSite" id="nRc.2.0.1.t20724-RA">
    <property type="protein sequence ID" value="nRc.2.0.1.t20724-RA"/>
    <property type="gene ID" value="nRc.2.0.1.g20724"/>
</dbReference>
<evidence type="ECO:0000313" key="2">
    <source>
        <dbReference type="Proteomes" id="UP000887565"/>
    </source>
</evidence>
<organism evidence="2 3">
    <name type="scientific">Romanomermis culicivorax</name>
    <name type="common">Nematode worm</name>
    <dbReference type="NCBI Taxonomy" id="13658"/>
    <lineage>
        <taxon>Eukaryota</taxon>
        <taxon>Metazoa</taxon>
        <taxon>Ecdysozoa</taxon>
        <taxon>Nematoda</taxon>
        <taxon>Enoplea</taxon>
        <taxon>Dorylaimia</taxon>
        <taxon>Mermithida</taxon>
        <taxon>Mermithoidea</taxon>
        <taxon>Mermithidae</taxon>
        <taxon>Romanomermis</taxon>
    </lineage>
</organism>
<protein>
    <submittedName>
        <fullName evidence="3">Uncharacterized protein</fullName>
    </submittedName>
</protein>